<dbReference type="AlphaFoldDB" id="A0A016WRC6"/>
<keyword evidence="1" id="KW-0472">Membrane</keyword>
<dbReference type="Proteomes" id="UP000024635">
    <property type="component" value="Unassembled WGS sequence"/>
</dbReference>
<dbReference type="OrthoDB" id="407432at2759"/>
<protein>
    <recommendedName>
        <fullName evidence="4">CCHC-type domain-containing protein</fullName>
    </recommendedName>
</protein>
<dbReference type="GO" id="GO:0008270">
    <property type="term" value="F:zinc ion binding"/>
    <property type="evidence" value="ECO:0007669"/>
    <property type="project" value="InterPro"/>
</dbReference>
<gene>
    <name evidence="2" type="primary">Acey_s0541.g3187</name>
    <name evidence="2" type="ORF">Y032_0541g3187</name>
</gene>
<evidence type="ECO:0008006" key="4">
    <source>
        <dbReference type="Google" id="ProtNLM"/>
    </source>
</evidence>
<keyword evidence="3" id="KW-1185">Reference proteome</keyword>
<dbReference type="SUPFAM" id="SSF57756">
    <property type="entry name" value="Retrovirus zinc finger-like domains"/>
    <property type="match status" value="1"/>
</dbReference>
<organism evidence="2 3">
    <name type="scientific">Ancylostoma ceylanicum</name>
    <dbReference type="NCBI Taxonomy" id="53326"/>
    <lineage>
        <taxon>Eukaryota</taxon>
        <taxon>Metazoa</taxon>
        <taxon>Ecdysozoa</taxon>
        <taxon>Nematoda</taxon>
        <taxon>Chromadorea</taxon>
        <taxon>Rhabditida</taxon>
        <taxon>Rhabditina</taxon>
        <taxon>Rhabditomorpha</taxon>
        <taxon>Strongyloidea</taxon>
        <taxon>Ancylostomatidae</taxon>
        <taxon>Ancylostomatinae</taxon>
        <taxon>Ancylostoma</taxon>
    </lineage>
</organism>
<evidence type="ECO:0000256" key="1">
    <source>
        <dbReference type="SAM" id="Phobius"/>
    </source>
</evidence>
<evidence type="ECO:0000313" key="2">
    <source>
        <dbReference type="EMBL" id="EYC42146.1"/>
    </source>
</evidence>
<proteinExistence type="predicted"/>
<keyword evidence="1" id="KW-0812">Transmembrane</keyword>
<evidence type="ECO:0000313" key="3">
    <source>
        <dbReference type="Proteomes" id="UP000024635"/>
    </source>
</evidence>
<dbReference type="EMBL" id="JARK01000141">
    <property type="protein sequence ID" value="EYC42146.1"/>
    <property type="molecule type" value="Genomic_DNA"/>
</dbReference>
<dbReference type="InterPro" id="IPR036875">
    <property type="entry name" value="Znf_CCHC_sf"/>
</dbReference>
<reference evidence="3" key="1">
    <citation type="journal article" date="2015" name="Nat. Genet.">
        <title>The genome and transcriptome of the zoonotic hookworm Ancylostoma ceylanicum identify infection-specific gene families.</title>
        <authorList>
            <person name="Schwarz E.M."/>
            <person name="Hu Y."/>
            <person name="Antoshechkin I."/>
            <person name="Miller M.M."/>
            <person name="Sternberg P.W."/>
            <person name="Aroian R.V."/>
        </authorList>
    </citation>
    <scope>NUCLEOTIDE SEQUENCE</scope>
    <source>
        <strain evidence="3">HY135</strain>
    </source>
</reference>
<dbReference type="Gene3D" id="4.10.60.10">
    <property type="entry name" value="Zinc finger, CCHC-type"/>
    <property type="match status" value="1"/>
</dbReference>
<feature type="transmembrane region" description="Helical" evidence="1">
    <location>
        <begin position="12"/>
        <end position="32"/>
    </location>
</feature>
<dbReference type="GO" id="GO:0003676">
    <property type="term" value="F:nucleic acid binding"/>
    <property type="evidence" value="ECO:0007669"/>
    <property type="project" value="InterPro"/>
</dbReference>
<accession>A0A016WRC6</accession>
<comment type="caution">
    <text evidence="2">The sequence shown here is derived from an EMBL/GenBank/DDBJ whole genome shotgun (WGS) entry which is preliminary data.</text>
</comment>
<keyword evidence="1" id="KW-1133">Transmembrane helix</keyword>
<dbReference type="STRING" id="53326.A0A016WRC6"/>
<sequence>MVDPAYENVKLIGLTTMIPAAVANWLLTIVLLKECEMGSAPSDRQCRICHRVGHFAESCPKVGDEETRATNVAKDELVEGDFRNQHGLRTFRREPWPRKAPPTYVRMSLPGCYLPLARSVRIHGASLATPIFRGDPNATPP</sequence>
<name>A0A016WRC6_9BILA</name>